<dbReference type="InterPro" id="IPR009053">
    <property type="entry name" value="Prefoldin"/>
</dbReference>
<dbReference type="EMBL" id="QVQW01000053">
    <property type="protein sequence ID" value="RKU42705.1"/>
    <property type="molecule type" value="Genomic_DNA"/>
</dbReference>
<dbReference type="Proteomes" id="UP000275385">
    <property type="component" value="Unassembled WGS sequence"/>
</dbReference>
<keyword evidence="2" id="KW-1185">Reference proteome</keyword>
<comment type="caution">
    <text evidence="1">The sequence shown here is derived from an EMBL/GenBank/DDBJ whole genome shotgun (WGS) entry which is preliminary data.</text>
</comment>
<protein>
    <submittedName>
        <fullName evidence="1">Subunit of tubulin prefoldin</fullName>
    </submittedName>
</protein>
<name>A0A420Y4A7_9PEZI</name>
<proteinExistence type="predicted"/>
<evidence type="ECO:0000313" key="1">
    <source>
        <dbReference type="EMBL" id="RKU42705.1"/>
    </source>
</evidence>
<dbReference type="STRING" id="177199.A0A420Y4A7"/>
<gene>
    <name evidence="1" type="primary">GIM5</name>
    <name evidence="1" type="ORF">DL546_006412</name>
</gene>
<feature type="non-terminal residue" evidence="1">
    <location>
        <position position="62"/>
    </location>
</feature>
<reference evidence="1 2" key="1">
    <citation type="submission" date="2018-08" db="EMBL/GenBank/DDBJ databases">
        <title>Draft genome of the lignicolous fungus Coniochaeta pulveracea.</title>
        <authorList>
            <person name="Borstlap C.J."/>
            <person name="De Witt R.N."/>
            <person name="Botha A."/>
            <person name="Volschenk H."/>
        </authorList>
    </citation>
    <scope>NUCLEOTIDE SEQUENCE [LARGE SCALE GENOMIC DNA]</scope>
    <source>
        <strain evidence="1 2">CAB683</strain>
    </source>
</reference>
<sequence>MAQQGQQVSLDTLSVQQLSQVKKQLDEEVEHLSNSFNHLHAAQNKFKECLRCVKTGSLASGS</sequence>
<accession>A0A420Y4A7</accession>
<dbReference type="OrthoDB" id="10267474at2759"/>
<dbReference type="Gene3D" id="1.10.287.370">
    <property type="match status" value="1"/>
</dbReference>
<dbReference type="AlphaFoldDB" id="A0A420Y4A7"/>
<evidence type="ECO:0000313" key="2">
    <source>
        <dbReference type="Proteomes" id="UP000275385"/>
    </source>
</evidence>
<dbReference type="SUPFAM" id="SSF46579">
    <property type="entry name" value="Prefoldin"/>
    <property type="match status" value="1"/>
</dbReference>
<organism evidence="1 2">
    <name type="scientific">Coniochaeta pulveracea</name>
    <dbReference type="NCBI Taxonomy" id="177199"/>
    <lineage>
        <taxon>Eukaryota</taxon>
        <taxon>Fungi</taxon>
        <taxon>Dikarya</taxon>
        <taxon>Ascomycota</taxon>
        <taxon>Pezizomycotina</taxon>
        <taxon>Sordariomycetes</taxon>
        <taxon>Sordariomycetidae</taxon>
        <taxon>Coniochaetales</taxon>
        <taxon>Coniochaetaceae</taxon>
        <taxon>Coniochaeta</taxon>
    </lineage>
</organism>